<feature type="binding site" evidence="8">
    <location>
        <position position="88"/>
    </location>
    <ligand>
        <name>substrate</name>
    </ligand>
</feature>
<sequence length="286" mass="31102">MSNFMISDRFYFSSETSFLIKKYIGSTFVIKYGGSAMKDEVIQSNVIEDISLICSLGIKVIVVHGGGYLIDTWLKKLNLNPQFQNGVRVTDASTVEVVEMVLSGQVNKKIVSLFNNVNIPAVGLSGKDTNLFIASPISKDSKNFTGIVSKVSTNLLYTLTSNGFLPVISSVASSAAGYTYNINADTVASAIASSIKADKLILLTDTPGILEDRSNSDTLIKDLNVEKIKKLKVNGIIKDGMIPKVNSCVSALNNNVKAVHIIDGRLRYSLLNELFTYRRIGSMIVL</sequence>
<dbReference type="EC" id="2.7.2.8" evidence="8"/>
<keyword evidence="3 8" id="KW-0028">Amino-acid biosynthesis</keyword>
<dbReference type="UniPathway" id="UPA00068">
    <property type="reaction ID" value="UER00107"/>
</dbReference>
<evidence type="ECO:0000256" key="4">
    <source>
        <dbReference type="ARBA" id="ARBA00022679"/>
    </source>
</evidence>
<keyword evidence="2 8" id="KW-0055">Arginine biosynthesis</keyword>
<accession>A0A1Z1MIT9</accession>
<dbReference type="RefSeq" id="YP_009396680.1">
    <property type="nucleotide sequence ID" value="NC_035283.1"/>
</dbReference>
<comment type="subcellular location">
    <subcellularLocation>
        <location evidence="8">Plastid</location>
        <location evidence="8">Chloroplast</location>
    </subcellularLocation>
</comment>
<keyword evidence="5 8" id="KW-0547">Nucleotide-binding</keyword>
<dbReference type="InterPro" id="IPR036393">
    <property type="entry name" value="AceGlu_kinase-like_sf"/>
</dbReference>
<evidence type="ECO:0000256" key="2">
    <source>
        <dbReference type="ARBA" id="ARBA00022571"/>
    </source>
</evidence>
<keyword evidence="6 8" id="KW-0418">Kinase</keyword>
<dbReference type="Pfam" id="PF00696">
    <property type="entry name" value="AA_kinase"/>
    <property type="match status" value="1"/>
</dbReference>
<evidence type="ECO:0000256" key="7">
    <source>
        <dbReference type="ARBA" id="ARBA00022840"/>
    </source>
</evidence>
<dbReference type="PIRSF" id="PIRSF000728">
    <property type="entry name" value="NAGK"/>
    <property type="match status" value="1"/>
</dbReference>
<dbReference type="EMBL" id="MF101439">
    <property type="protein sequence ID" value="ARW65866.1"/>
    <property type="molecule type" value="Genomic_DNA"/>
</dbReference>
<feature type="binding site" evidence="8">
    <location>
        <begin position="66"/>
        <end position="67"/>
    </location>
    <ligand>
        <name>substrate</name>
    </ligand>
</feature>
<feature type="binding site" evidence="8">
    <location>
        <position position="181"/>
    </location>
    <ligand>
        <name>substrate</name>
    </ligand>
</feature>
<dbReference type="Gene3D" id="3.40.1160.10">
    <property type="entry name" value="Acetylglutamate kinase-like"/>
    <property type="match status" value="1"/>
</dbReference>
<feature type="site" description="Transition state stabilizer" evidence="8">
    <location>
        <position position="244"/>
    </location>
</feature>
<dbReference type="FunFam" id="3.40.1160.10:FF:000004">
    <property type="entry name" value="Acetylglutamate kinase"/>
    <property type="match status" value="1"/>
</dbReference>
<dbReference type="PANTHER" id="PTHR23342:SF0">
    <property type="entry name" value="N-ACETYLGLUTAMATE SYNTHASE, MITOCHONDRIAL"/>
    <property type="match status" value="1"/>
</dbReference>
<comment type="pathway">
    <text evidence="1 8">Amino-acid biosynthesis; L-arginine biosynthesis; N(2)-acetyl-L-ornithine from L-glutamate: step 2/4.</text>
</comment>
<dbReference type="PANTHER" id="PTHR23342">
    <property type="entry name" value="N-ACETYLGLUTAMATE SYNTHASE"/>
    <property type="match status" value="1"/>
</dbReference>
<evidence type="ECO:0000313" key="10">
    <source>
        <dbReference type="EMBL" id="ARW65866.1"/>
    </source>
</evidence>
<evidence type="ECO:0000256" key="8">
    <source>
        <dbReference type="HAMAP-Rule" id="MF_00082"/>
    </source>
</evidence>
<dbReference type="InterPro" id="IPR001057">
    <property type="entry name" value="Glu/AcGlu_kinase"/>
</dbReference>
<organism evidence="10">
    <name type="scientific">Vertebrata australis</name>
    <dbReference type="NCBI Taxonomy" id="1967852"/>
    <lineage>
        <taxon>Eukaryota</taxon>
        <taxon>Rhodophyta</taxon>
        <taxon>Florideophyceae</taxon>
        <taxon>Rhodymeniophycidae</taxon>
        <taxon>Ceramiales</taxon>
        <taxon>Rhodomelaceae</taxon>
        <taxon>Polysiphonioideae</taxon>
        <taxon>Vertebrata</taxon>
    </lineage>
</organism>
<proteinExistence type="inferred from homology"/>
<geneLocation type="chloroplast" evidence="10"/>
<keyword evidence="4 8" id="KW-0808">Transferase</keyword>
<reference evidence="10" key="1">
    <citation type="journal article" date="2017" name="J. Phycol.">
        <title>Analysis of chloroplast genomes and a supermatrix inform reclassification of the Rhodomelaceae (Rhodophyta).</title>
        <authorList>
            <person name="Diaz-Tapia P."/>
            <person name="Maggs C.A."/>
            <person name="West J.A."/>
            <person name="Verbruggen H."/>
        </authorList>
    </citation>
    <scope>NUCLEOTIDE SEQUENCE</scope>
    <source>
        <strain evidence="10">PD931</strain>
    </source>
</reference>
<keyword evidence="7 8" id="KW-0067">ATP-binding</keyword>
<evidence type="ECO:0000259" key="9">
    <source>
        <dbReference type="Pfam" id="PF00696"/>
    </source>
</evidence>
<evidence type="ECO:0000256" key="5">
    <source>
        <dbReference type="ARBA" id="ARBA00022741"/>
    </source>
</evidence>
<dbReference type="PRINTS" id="PR00474">
    <property type="entry name" value="GLU5KINASE"/>
</dbReference>
<dbReference type="SUPFAM" id="SSF53633">
    <property type="entry name" value="Carbamate kinase-like"/>
    <property type="match status" value="1"/>
</dbReference>
<name>A0A1Z1MIT9_9FLOR</name>
<dbReference type="HAMAP" id="MF_00082">
    <property type="entry name" value="ArgB"/>
    <property type="match status" value="1"/>
</dbReference>
<protein>
    <recommendedName>
        <fullName evidence="8">Acetylglutamate kinase</fullName>
        <ecNumber evidence="8">2.7.2.8</ecNumber>
    </recommendedName>
    <alternativeName>
        <fullName evidence="8">N-acetyl-L-glutamate 5-phosphotransferase</fullName>
    </alternativeName>
    <alternativeName>
        <fullName evidence="8">NAG kinase</fullName>
        <shortName evidence="8">NAGK</shortName>
    </alternativeName>
</protein>
<dbReference type="InterPro" id="IPR001048">
    <property type="entry name" value="Asp/Glu/Uridylate_kinase"/>
</dbReference>
<dbReference type="GO" id="GO:0003991">
    <property type="term" value="F:acetylglutamate kinase activity"/>
    <property type="evidence" value="ECO:0007669"/>
    <property type="project" value="UniProtKB-UniRule"/>
</dbReference>
<dbReference type="GO" id="GO:0009507">
    <property type="term" value="C:chloroplast"/>
    <property type="evidence" value="ECO:0007669"/>
    <property type="project" value="UniProtKB-SubCell"/>
</dbReference>
<evidence type="ECO:0000256" key="3">
    <source>
        <dbReference type="ARBA" id="ARBA00022605"/>
    </source>
</evidence>
<evidence type="ECO:0000256" key="1">
    <source>
        <dbReference type="ARBA" id="ARBA00004828"/>
    </source>
</evidence>
<dbReference type="GO" id="GO:0042450">
    <property type="term" value="P:L-arginine biosynthetic process via ornithine"/>
    <property type="evidence" value="ECO:0007669"/>
    <property type="project" value="UniProtKB-UniRule"/>
</dbReference>
<comment type="catalytic activity">
    <reaction evidence="8">
        <text>N-acetyl-L-glutamate + ATP = N-acetyl-L-glutamyl 5-phosphate + ADP</text>
        <dbReference type="Rhea" id="RHEA:14629"/>
        <dbReference type="ChEBI" id="CHEBI:30616"/>
        <dbReference type="ChEBI" id="CHEBI:44337"/>
        <dbReference type="ChEBI" id="CHEBI:57936"/>
        <dbReference type="ChEBI" id="CHEBI:456216"/>
        <dbReference type="EC" id="2.7.2.8"/>
    </reaction>
</comment>
<keyword evidence="10" id="KW-0934">Plastid</keyword>
<dbReference type="AlphaFoldDB" id="A0A1Z1MIT9"/>
<dbReference type="InterPro" id="IPR004662">
    <property type="entry name" value="AcgluKinase_fam"/>
</dbReference>
<keyword evidence="10" id="KW-0150">Chloroplast</keyword>
<comment type="similarity">
    <text evidence="8">Belongs to the acetylglutamate kinase family. ArgB subfamily.</text>
</comment>
<dbReference type="CDD" id="cd04250">
    <property type="entry name" value="AAK_NAGK-C"/>
    <property type="match status" value="1"/>
</dbReference>
<dbReference type="NCBIfam" id="TIGR00761">
    <property type="entry name" value="argB"/>
    <property type="match status" value="1"/>
</dbReference>
<dbReference type="GeneID" id="33358911"/>
<comment type="function">
    <text evidence="8">Catalyzes the ATP-dependent phosphorylation of N-acetyl-L-glutamate.</text>
</comment>
<gene>
    <name evidence="8 10" type="primary">argB</name>
</gene>
<feature type="domain" description="Aspartate/glutamate/uridylate kinase" evidence="9">
    <location>
        <begin position="27"/>
        <end position="263"/>
    </location>
</feature>
<dbReference type="GO" id="GO:0005524">
    <property type="term" value="F:ATP binding"/>
    <property type="evidence" value="ECO:0007669"/>
    <property type="project" value="UniProtKB-UniRule"/>
</dbReference>
<feature type="site" description="Transition state stabilizer" evidence="8">
    <location>
        <position position="31"/>
    </location>
</feature>
<dbReference type="InterPro" id="IPR041727">
    <property type="entry name" value="NAGK-C"/>
</dbReference>
<evidence type="ECO:0000256" key="6">
    <source>
        <dbReference type="ARBA" id="ARBA00022777"/>
    </source>
</evidence>
<dbReference type="InterPro" id="IPR037528">
    <property type="entry name" value="ArgB"/>
</dbReference>